<name>A0A834WTH6_9FABA</name>
<dbReference type="Proteomes" id="UP000634136">
    <property type="component" value="Unassembled WGS sequence"/>
</dbReference>
<comment type="caution">
    <text evidence="1">The sequence shown here is derived from an EMBL/GenBank/DDBJ whole genome shotgun (WGS) entry which is preliminary data.</text>
</comment>
<sequence>MGLVIAWMVCKVMSKHILNRKSRLNLKKIQEVQVKGVVALVSQTDSFLLYLGIQVDLMLEWDS</sequence>
<proteinExistence type="predicted"/>
<evidence type="ECO:0000313" key="1">
    <source>
        <dbReference type="EMBL" id="KAF7832102.1"/>
    </source>
</evidence>
<accession>A0A834WTH6</accession>
<gene>
    <name evidence="1" type="ORF">G2W53_014435</name>
</gene>
<reference evidence="1" key="1">
    <citation type="submission" date="2020-09" db="EMBL/GenBank/DDBJ databases">
        <title>Genome-Enabled Discovery of Anthraquinone Biosynthesis in Senna tora.</title>
        <authorList>
            <person name="Kang S.-H."/>
            <person name="Pandey R.P."/>
            <person name="Lee C.-M."/>
            <person name="Sim J.-S."/>
            <person name="Jeong J.-T."/>
            <person name="Choi B.-S."/>
            <person name="Jung M."/>
            <person name="Ginzburg D."/>
            <person name="Zhao K."/>
            <person name="Won S.Y."/>
            <person name="Oh T.-J."/>
            <person name="Yu Y."/>
            <person name="Kim N.-H."/>
            <person name="Lee O.R."/>
            <person name="Lee T.-H."/>
            <person name="Bashyal P."/>
            <person name="Kim T.-S."/>
            <person name="Lee W.-H."/>
            <person name="Kawkins C."/>
            <person name="Kim C.-K."/>
            <person name="Kim J.S."/>
            <person name="Ahn B.O."/>
            <person name="Rhee S.Y."/>
            <person name="Sohng J.K."/>
        </authorList>
    </citation>
    <scope>NUCLEOTIDE SEQUENCE</scope>
    <source>
        <tissue evidence="1">Leaf</tissue>
    </source>
</reference>
<dbReference type="EMBL" id="JAAIUW010000005">
    <property type="protein sequence ID" value="KAF7832102.1"/>
    <property type="molecule type" value="Genomic_DNA"/>
</dbReference>
<dbReference type="AlphaFoldDB" id="A0A834WTH6"/>
<organism evidence="1 2">
    <name type="scientific">Senna tora</name>
    <dbReference type="NCBI Taxonomy" id="362788"/>
    <lineage>
        <taxon>Eukaryota</taxon>
        <taxon>Viridiplantae</taxon>
        <taxon>Streptophyta</taxon>
        <taxon>Embryophyta</taxon>
        <taxon>Tracheophyta</taxon>
        <taxon>Spermatophyta</taxon>
        <taxon>Magnoliopsida</taxon>
        <taxon>eudicotyledons</taxon>
        <taxon>Gunneridae</taxon>
        <taxon>Pentapetalae</taxon>
        <taxon>rosids</taxon>
        <taxon>fabids</taxon>
        <taxon>Fabales</taxon>
        <taxon>Fabaceae</taxon>
        <taxon>Caesalpinioideae</taxon>
        <taxon>Cassia clade</taxon>
        <taxon>Senna</taxon>
    </lineage>
</organism>
<evidence type="ECO:0000313" key="2">
    <source>
        <dbReference type="Proteomes" id="UP000634136"/>
    </source>
</evidence>
<protein>
    <submittedName>
        <fullName evidence="1">Uncharacterized protein</fullName>
    </submittedName>
</protein>
<keyword evidence="2" id="KW-1185">Reference proteome</keyword>